<keyword evidence="3" id="KW-1185">Reference proteome</keyword>
<accession>A0A5M3WX52</accession>
<evidence type="ECO:0000256" key="1">
    <source>
        <dbReference type="SAM" id="MobiDB-lite"/>
    </source>
</evidence>
<feature type="compositionally biased region" description="Polar residues" evidence="1">
    <location>
        <begin position="1"/>
        <end position="16"/>
    </location>
</feature>
<protein>
    <submittedName>
        <fullName evidence="2">Uncharacterized protein</fullName>
    </submittedName>
</protein>
<reference evidence="2 3" key="1">
    <citation type="submission" date="2019-10" db="EMBL/GenBank/DDBJ databases">
        <title>Whole genome shotgun sequence of Acrocarpospora macrocephala NBRC 16266.</title>
        <authorList>
            <person name="Ichikawa N."/>
            <person name="Kimura A."/>
            <person name="Kitahashi Y."/>
            <person name="Komaki H."/>
            <person name="Oguchi A."/>
        </authorList>
    </citation>
    <scope>NUCLEOTIDE SEQUENCE [LARGE SCALE GENOMIC DNA]</scope>
    <source>
        <strain evidence="2 3">NBRC 16266</strain>
    </source>
</reference>
<evidence type="ECO:0000313" key="3">
    <source>
        <dbReference type="Proteomes" id="UP000331127"/>
    </source>
</evidence>
<name>A0A5M3WX52_9ACTN</name>
<dbReference type="AlphaFoldDB" id="A0A5M3WX52"/>
<sequence length="302" mass="33239">MRSSYSSVTGLRTNSRPAAHKAAGHDAEWSRPRGETTTRLCVSSWCRRDETPRLAVPSLVLCRGCRDRLASQLATLPDLHAELENNLTGNGNTRGVTEPKRGPSGGGIQLNERAVETRTQISAVLAAWAELVVDELSVEVPLRTVPALSAFLGRHLNWLAAHTTARDLTDELGALVAAARRARSKPARRIQLGCCVERTCTGALTGLIRERDPATPLLIVCDADQDHTWSPNQWHTLRQHLRQDAPVTTPGLTAEDVAANWNLPSGTVYWLAKVHQWRRDRRGRNVFYDIDDVISTLAATCP</sequence>
<feature type="region of interest" description="Disordered" evidence="1">
    <location>
        <begin position="1"/>
        <end position="33"/>
    </location>
</feature>
<dbReference type="OrthoDB" id="3400170at2"/>
<comment type="caution">
    <text evidence="2">The sequence shown here is derived from an EMBL/GenBank/DDBJ whole genome shotgun (WGS) entry which is preliminary data.</text>
</comment>
<dbReference type="Proteomes" id="UP000331127">
    <property type="component" value="Unassembled WGS sequence"/>
</dbReference>
<dbReference type="EMBL" id="BLAE01000039">
    <property type="protein sequence ID" value="GES12812.1"/>
    <property type="molecule type" value="Genomic_DNA"/>
</dbReference>
<dbReference type="RefSeq" id="WP_155358091.1">
    <property type="nucleotide sequence ID" value="NZ_BAAAHL010000050.1"/>
</dbReference>
<feature type="compositionally biased region" description="Polar residues" evidence="1">
    <location>
        <begin position="85"/>
        <end position="95"/>
    </location>
</feature>
<proteinExistence type="predicted"/>
<organism evidence="2 3">
    <name type="scientific">Acrocarpospora macrocephala</name>
    <dbReference type="NCBI Taxonomy" id="150177"/>
    <lineage>
        <taxon>Bacteria</taxon>
        <taxon>Bacillati</taxon>
        <taxon>Actinomycetota</taxon>
        <taxon>Actinomycetes</taxon>
        <taxon>Streptosporangiales</taxon>
        <taxon>Streptosporangiaceae</taxon>
        <taxon>Acrocarpospora</taxon>
    </lineage>
</organism>
<feature type="compositionally biased region" description="Basic and acidic residues" evidence="1">
    <location>
        <begin position="23"/>
        <end position="33"/>
    </location>
</feature>
<gene>
    <name evidence="2" type="ORF">Amac_064090</name>
</gene>
<feature type="region of interest" description="Disordered" evidence="1">
    <location>
        <begin position="85"/>
        <end position="108"/>
    </location>
</feature>
<evidence type="ECO:0000313" key="2">
    <source>
        <dbReference type="EMBL" id="GES12812.1"/>
    </source>
</evidence>